<dbReference type="AlphaFoldDB" id="A0AAD2D0N2"/>
<dbReference type="EMBL" id="CAMPGE010017668">
    <property type="protein sequence ID" value="CAI2376131.1"/>
    <property type="molecule type" value="Genomic_DNA"/>
</dbReference>
<dbReference type="PANTHER" id="PTHR16216:SF2">
    <property type="entry name" value="DYNEIN AXONEMAL ASSEMBLY FACTOR 5"/>
    <property type="match status" value="1"/>
</dbReference>
<evidence type="ECO:0000313" key="2">
    <source>
        <dbReference type="EMBL" id="CAI2376131.1"/>
    </source>
</evidence>
<organism evidence="2 3">
    <name type="scientific">Euplotes crassus</name>
    <dbReference type="NCBI Taxonomy" id="5936"/>
    <lineage>
        <taxon>Eukaryota</taxon>
        <taxon>Sar</taxon>
        <taxon>Alveolata</taxon>
        <taxon>Ciliophora</taxon>
        <taxon>Intramacronucleata</taxon>
        <taxon>Spirotrichea</taxon>
        <taxon>Hypotrichia</taxon>
        <taxon>Euplotida</taxon>
        <taxon>Euplotidae</taxon>
        <taxon>Moneuplotes</taxon>
    </lineage>
</organism>
<evidence type="ECO:0000313" key="3">
    <source>
        <dbReference type="Proteomes" id="UP001295684"/>
    </source>
</evidence>
<dbReference type="SUPFAM" id="SSF48371">
    <property type="entry name" value="ARM repeat"/>
    <property type="match status" value="1"/>
</dbReference>
<feature type="domain" description="Dynein axonemal assembly factor 5 TPR repeats" evidence="1">
    <location>
        <begin position="22"/>
        <end position="296"/>
    </location>
</feature>
<dbReference type="InterPro" id="IPR011989">
    <property type="entry name" value="ARM-like"/>
</dbReference>
<dbReference type="PANTHER" id="PTHR16216">
    <property type="entry name" value="DYNEIN ASSEMBLY FACTOR 5, AXONEMAL"/>
    <property type="match status" value="1"/>
</dbReference>
<dbReference type="InterPro" id="IPR057978">
    <property type="entry name" value="TPR_DAAF5"/>
</dbReference>
<accession>A0AAD2D0N2</accession>
<keyword evidence="3" id="KW-1185">Reference proteome</keyword>
<gene>
    <name evidence="2" type="ORF">ECRASSUSDP1_LOCUS17500</name>
</gene>
<comment type="caution">
    <text evidence="2">The sequence shown here is derived from an EMBL/GenBank/DDBJ whole genome shotgun (WGS) entry which is preliminary data.</text>
</comment>
<name>A0AAD2D0N2_EUPCR</name>
<dbReference type="Gene3D" id="1.25.10.10">
    <property type="entry name" value="Leucine-rich Repeat Variant"/>
    <property type="match status" value="1"/>
</dbReference>
<reference evidence="2" key="1">
    <citation type="submission" date="2023-07" db="EMBL/GenBank/DDBJ databases">
        <authorList>
            <consortium name="AG Swart"/>
            <person name="Singh M."/>
            <person name="Singh A."/>
            <person name="Seah K."/>
            <person name="Emmerich C."/>
        </authorList>
    </citation>
    <scope>NUCLEOTIDE SEQUENCE</scope>
    <source>
        <strain evidence="2">DP1</strain>
    </source>
</reference>
<dbReference type="InterPro" id="IPR052623">
    <property type="entry name" value="DAAF5"/>
</dbReference>
<evidence type="ECO:0000259" key="1">
    <source>
        <dbReference type="Pfam" id="PF25757"/>
    </source>
</evidence>
<sequence length="321" mass="36896">MEASGEEEFKEFVARNKRNVNCLLDKERNVRLKALKEFDKNLLKEKSDVILQKFWQIHLLKPIVNIYNDPIEKLRCLGISITTQILERLDLDDEAEFIILGICGRMGKTPFPEPSEEVRIEFLELLEACLEKAPGQFTSKLTEVSVMLSKILLDNNPEMKNRASSFCENLCEKLSDNIGPKLKKVVISLTENLKHQHSKVRRSSLNALKVVIGCKGAEEFLEEALPQLKMTINDRHHDVRRVCVRVIDYWLKNMDINATKKFQKDLLLFLLNGVSDEMEEISEQAVSILERHGTDMKEALVALGEEEAEEEKKDVEMELEG</sequence>
<proteinExistence type="predicted"/>
<dbReference type="Proteomes" id="UP001295684">
    <property type="component" value="Unassembled WGS sequence"/>
</dbReference>
<dbReference type="InterPro" id="IPR016024">
    <property type="entry name" value="ARM-type_fold"/>
</dbReference>
<dbReference type="Pfam" id="PF25757">
    <property type="entry name" value="TPR_DNAAF5"/>
    <property type="match status" value="1"/>
</dbReference>
<protein>
    <recommendedName>
        <fullName evidence="1">Dynein axonemal assembly factor 5 TPR repeats domain-containing protein</fullName>
    </recommendedName>
</protein>